<dbReference type="EMBL" id="BGZK01000151">
    <property type="protein sequence ID" value="GBP23562.1"/>
    <property type="molecule type" value="Genomic_DNA"/>
</dbReference>
<feature type="region of interest" description="Disordered" evidence="1">
    <location>
        <begin position="65"/>
        <end position="88"/>
    </location>
</feature>
<accession>A0A4C1UC87</accession>
<evidence type="ECO:0000256" key="1">
    <source>
        <dbReference type="SAM" id="MobiDB-lite"/>
    </source>
</evidence>
<name>A0A4C1UC87_EUMVA</name>
<gene>
    <name evidence="2" type="ORF">EVAR_12845_1</name>
</gene>
<organism evidence="2 3">
    <name type="scientific">Eumeta variegata</name>
    <name type="common">Bagworm moth</name>
    <name type="synonym">Eumeta japonica</name>
    <dbReference type="NCBI Taxonomy" id="151549"/>
    <lineage>
        <taxon>Eukaryota</taxon>
        <taxon>Metazoa</taxon>
        <taxon>Ecdysozoa</taxon>
        <taxon>Arthropoda</taxon>
        <taxon>Hexapoda</taxon>
        <taxon>Insecta</taxon>
        <taxon>Pterygota</taxon>
        <taxon>Neoptera</taxon>
        <taxon>Endopterygota</taxon>
        <taxon>Lepidoptera</taxon>
        <taxon>Glossata</taxon>
        <taxon>Ditrysia</taxon>
        <taxon>Tineoidea</taxon>
        <taxon>Psychidae</taxon>
        <taxon>Oiketicinae</taxon>
        <taxon>Eumeta</taxon>
    </lineage>
</organism>
<keyword evidence="3" id="KW-1185">Reference proteome</keyword>
<proteinExistence type="predicted"/>
<reference evidence="2 3" key="1">
    <citation type="journal article" date="2019" name="Commun. Biol.">
        <title>The bagworm genome reveals a unique fibroin gene that provides high tensile strength.</title>
        <authorList>
            <person name="Kono N."/>
            <person name="Nakamura H."/>
            <person name="Ohtoshi R."/>
            <person name="Tomita M."/>
            <person name="Numata K."/>
            <person name="Arakawa K."/>
        </authorList>
    </citation>
    <scope>NUCLEOTIDE SEQUENCE [LARGE SCALE GENOMIC DNA]</scope>
</reference>
<dbReference type="Proteomes" id="UP000299102">
    <property type="component" value="Unassembled WGS sequence"/>
</dbReference>
<dbReference type="AlphaFoldDB" id="A0A4C1UC87"/>
<evidence type="ECO:0000313" key="3">
    <source>
        <dbReference type="Proteomes" id="UP000299102"/>
    </source>
</evidence>
<sequence>MSPPVLFHREVIRGDSAAPTLGAGGPRSVFIYSIWKRSLRAGEYVGGSSRLCTLATSEESPVRRRPRLGIGLSGGGGMGYRNSHSLDK</sequence>
<comment type="caution">
    <text evidence="2">The sequence shown here is derived from an EMBL/GenBank/DDBJ whole genome shotgun (WGS) entry which is preliminary data.</text>
</comment>
<protein>
    <submittedName>
        <fullName evidence="2">Uncharacterized protein</fullName>
    </submittedName>
</protein>
<evidence type="ECO:0000313" key="2">
    <source>
        <dbReference type="EMBL" id="GBP23562.1"/>
    </source>
</evidence>